<evidence type="ECO:0000256" key="21">
    <source>
        <dbReference type="RuleBase" id="RU000629"/>
    </source>
</evidence>
<evidence type="ECO:0000256" key="8">
    <source>
        <dbReference type="ARBA" id="ARBA00020334"/>
    </source>
</evidence>
<dbReference type="InterPro" id="IPR016015">
    <property type="entry name" value="Clusterin_C"/>
</dbReference>
<comment type="subcellular location">
    <subcellularLocation>
        <location evidence="5">Cytoplasm</location>
        <location evidence="5">Cytosol</location>
    </subcellularLocation>
    <subcellularLocation>
        <location evidence="3">Cytoplasmic vesicle</location>
        <location evidence="3">Secretory vesicle</location>
        <location evidence="3">Chromaffin granule</location>
    </subcellularLocation>
    <subcellularLocation>
        <location evidence="2">Endoplasmic reticulum</location>
    </subcellularLocation>
    <subcellularLocation>
        <location evidence="4">Mitochondrion membrane</location>
        <topology evidence="4">Peripheral membrane protein</topology>
        <orientation evidence="4">Cytoplasmic side</orientation>
    </subcellularLocation>
    <subcellularLocation>
        <location evidence="1">Nucleus</location>
    </subcellularLocation>
    <subcellularLocation>
        <location evidence="6">Secreted</location>
    </subcellularLocation>
</comment>
<evidence type="ECO:0000259" key="24">
    <source>
        <dbReference type="SMART" id="SM00030"/>
    </source>
</evidence>
<keyword evidence="18" id="KW-0143">Chaperone</keyword>
<evidence type="ECO:0000256" key="3">
    <source>
        <dbReference type="ARBA" id="ARBA00004248"/>
    </source>
</evidence>
<keyword evidence="22" id="KW-0175">Coiled coil</keyword>
<dbReference type="Pfam" id="PF01093">
    <property type="entry name" value="Clusterin"/>
    <property type="match status" value="1"/>
</dbReference>
<dbReference type="InterPro" id="IPR016014">
    <property type="entry name" value="Clusterin_N"/>
</dbReference>
<evidence type="ECO:0000256" key="7">
    <source>
        <dbReference type="ARBA" id="ARBA00010069"/>
    </source>
</evidence>
<feature type="signal peptide" evidence="23">
    <location>
        <begin position="1"/>
        <end position="21"/>
    </location>
</feature>
<dbReference type="GO" id="GO:0042583">
    <property type="term" value="C:chromaffin granule"/>
    <property type="evidence" value="ECO:0007669"/>
    <property type="project" value="UniProtKB-SubCell"/>
</dbReference>
<keyword evidence="19" id="KW-0539">Nucleus</keyword>
<keyword evidence="9" id="KW-0963">Cytoplasm</keyword>
<organism evidence="26 27">
    <name type="scientific">Pyxicephalus adspersus</name>
    <name type="common">African bullfrog</name>
    <dbReference type="NCBI Taxonomy" id="30357"/>
    <lineage>
        <taxon>Eukaryota</taxon>
        <taxon>Metazoa</taxon>
        <taxon>Chordata</taxon>
        <taxon>Craniata</taxon>
        <taxon>Vertebrata</taxon>
        <taxon>Euteleostomi</taxon>
        <taxon>Amphibia</taxon>
        <taxon>Batrachia</taxon>
        <taxon>Anura</taxon>
        <taxon>Neobatrachia</taxon>
        <taxon>Ranoidea</taxon>
        <taxon>Pyxicephalidae</taxon>
        <taxon>Pyxicephalinae</taxon>
        <taxon>Pyxicephalus</taxon>
    </lineage>
</organism>
<keyword evidence="16" id="KW-1015">Disulfide bond</keyword>
<accession>A0AAV3AG20</accession>
<evidence type="ECO:0000256" key="16">
    <source>
        <dbReference type="ARBA" id="ARBA00023157"/>
    </source>
</evidence>
<evidence type="ECO:0000256" key="20">
    <source>
        <dbReference type="ARBA" id="ARBA00023329"/>
    </source>
</evidence>
<keyword evidence="17" id="KW-0325">Glycoprotein</keyword>
<dbReference type="PANTHER" id="PTHR10970">
    <property type="entry name" value="CLUSTERIN"/>
    <property type="match status" value="1"/>
</dbReference>
<dbReference type="GO" id="GO:0032436">
    <property type="term" value="P:positive regulation of proteasomal ubiquitin-dependent protein catabolic process"/>
    <property type="evidence" value="ECO:0007669"/>
    <property type="project" value="TreeGrafter"/>
</dbReference>
<dbReference type="GO" id="GO:0031966">
    <property type="term" value="C:mitochondrial membrane"/>
    <property type="evidence" value="ECO:0007669"/>
    <property type="project" value="UniProtKB-SubCell"/>
</dbReference>
<dbReference type="GO" id="GO:0042981">
    <property type="term" value="P:regulation of apoptotic process"/>
    <property type="evidence" value="ECO:0007669"/>
    <property type="project" value="TreeGrafter"/>
</dbReference>
<dbReference type="GO" id="GO:0051787">
    <property type="term" value="F:misfolded protein binding"/>
    <property type="evidence" value="ECO:0007669"/>
    <property type="project" value="TreeGrafter"/>
</dbReference>
<evidence type="ECO:0000256" key="15">
    <source>
        <dbReference type="ARBA" id="ARBA00023136"/>
    </source>
</evidence>
<evidence type="ECO:0000256" key="22">
    <source>
        <dbReference type="SAM" id="Coils"/>
    </source>
</evidence>
<reference evidence="26" key="1">
    <citation type="thesis" date="2020" institute="ProQuest LLC" country="789 East Eisenhower Parkway, Ann Arbor, MI, USA">
        <title>Comparative Genomics and Chromosome Evolution.</title>
        <authorList>
            <person name="Mudd A.B."/>
        </authorList>
    </citation>
    <scope>NUCLEOTIDE SEQUENCE</scope>
    <source>
        <strain evidence="26">1538</strain>
        <tissue evidence="26">Blood</tissue>
    </source>
</reference>
<name>A0AAV3AG20_PYXAD</name>
<comment type="similarity">
    <text evidence="7 21">Belongs to the clusterin family.</text>
</comment>
<dbReference type="EMBL" id="DYDO01000004">
    <property type="protein sequence ID" value="DBA25527.1"/>
    <property type="molecule type" value="Genomic_DNA"/>
</dbReference>
<keyword evidence="12" id="KW-0256">Endoplasmic reticulum</keyword>
<evidence type="ECO:0000256" key="12">
    <source>
        <dbReference type="ARBA" id="ARBA00022824"/>
    </source>
</evidence>
<evidence type="ECO:0000256" key="17">
    <source>
        <dbReference type="ARBA" id="ARBA00023180"/>
    </source>
</evidence>
<evidence type="ECO:0000313" key="27">
    <source>
        <dbReference type="Proteomes" id="UP001181693"/>
    </source>
</evidence>
<evidence type="ECO:0000256" key="10">
    <source>
        <dbReference type="ARBA" id="ARBA00022525"/>
    </source>
</evidence>
<evidence type="ECO:0000256" key="1">
    <source>
        <dbReference type="ARBA" id="ARBA00004123"/>
    </source>
</evidence>
<keyword evidence="11 23" id="KW-0732">Signal</keyword>
<evidence type="ECO:0000256" key="5">
    <source>
        <dbReference type="ARBA" id="ARBA00004514"/>
    </source>
</evidence>
<evidence type="ECO:0000256" key="6">
    <source>
        <dbReference type="ARBA" id="ARBA00004613"/>
    </source>
</evidence>
<feature type="chain" id="PRO_5043887024" description="Clusterin" evidence="23">
    <location>
        <begin position="22"/>
        <end position="446"/>
    </location>
</feature>
<dbReference type="SMART" id="SM00035">
    <property type="entry name" value="CLa"/>
    <property type="match status" value="1"/>
</dbReference>
<feature type="coiled-coil region" evidence="22">
    <location>
        <begin position="57"/>
        <end position="95"/>
    </location>
</feature>
<evidence type="ECO:0000313" key="26">
    <source>
        <dbReference type="EMBL" id="DBA25527.1"/>
    </source>
</evidence>
<dbReference type="InterPro" id="IPR000753">
    <property type="entry name" value="Clusterin-like"/>
</dbReference>
<dbReference type="AlphaFoldDB" id="A0AAV3AG20"/>
<keyword evidence="20" id="KW-0968">Cytoplasmic vesicle</keyword>
<sequence length="446" mass="51250">MMKIIPLSLLLVAILLNISGAILPPESLKKISEEGSKYITEQFENALIGVRQMKQLMEQTGEEHQNILRTLEETKKNKEDALKQALESEQQLSENQEICNDTMLALWEECKPCLKQTCVRFYAKTCRSGSGLVGRQLEDFLNRTSPFSIWVNGEKIDTLNKQDEQQHMTLEDLEGGYSIVEDSVHELFHDSVKAFDHMKPFFSRPFQGFNFPQWEPIPFQRINAPVSALRIRKERSPLFEPFFPSNFDSLFEAAQKMMERHHQMLQLGPHFNGISNSTDDKVVCRELRRNTAGCLKLKDKCEKCKEILAVDCSGKDSMQEKLREKFEDSVRLAERYTKMYDELLQKFREKMLNTTGILEDLSHQYSWVSKLANITDNDPNGIFHVSTAYSSSGESPSDTTVTVKLFDSEPFTFTVPGHITMEDSKFSELVAEEALKRFKKEVVEAV</sequence>
<dbReference type="PANTHER" id="PTHR10970:SF1">
    <property type="entry name" value="CLUSTERIN"/>
    <property type="match status" value="1"/>
</dbReference>
<dbReference type="PROSITE" id="PS00492">
    <property type="entry name" value="CLUSTERIN_1"/>
    <property type="match status" value="1"/>
</dbReference>
<evidence type="ECO:0000256" key="4">
    <source>
        <dbReference type="ARBA" id="ARBA00004346"/>
    </source>
</evidence>
<feature type="domain" description="Clusterin N-terminal" evidence="24">
    <location>
        <begin position="20"/>
        <end position="224"/>
    </location>
</feature>
<keyword evidence="13" id="KW-0832">Ubl conjugation</keyword>
<keyword evidence="15" id="KW-0472">Membrane</keyword>
<dbReference type="GO" id="GO:0005829">
    <property type="term" value="C:cytosol"/>
    <property type="evidence" value="ECO:0007669"/>
    <property type="project" value="UniProtKB-SubCell"/>
</dbReference>
<keyword evidence="27" id="KW-1185">Reference proteome</keyword>
<keyword evidence="10" id="KW-0964">Secreted</keyword>
<dbReference type="Proteomes" id="UP001181693">
    <property type="component" value="Unassembled WGS sequence"/>
</dbReference>
<evidence type="ECO:0000256" key="23">
    <source>
        <dbReference type="SAM" id="SignalP"/>
    </source>
</evidence>
<comment type="caution">
    <text evidence="26">The sequence shown here is derived from an EMBL/GenBank/DDBJ whole genome shotgun (WGS) entry which is preliminary data.</text>
</comment>
<evidence type="ECO:0000256" key="19">
    <source>
        <dbReference type="ARBA" id="ARBA00023242"/>
    </source>
</evidence>
<evidence type="ECO:0000256" key="9">
    <source>
        <dbReference type="ARBA" id="ARBA00022490"/>
    </source>
</evidence>
<protein>
    <recommendedName>
        <fullName evidence="8 21">Clusterin</fullName>
    </recommendedName>
</protein>
<proteinExistence type="inferred from homology"/>
<feature type="domain" description="Clusterin C-terminal" evidence="25">
    <location>
        <begin position="232"/>
        <end position="439"/>
    </location>
</feature>
<evidence type="ECO:0000256" key="2">
    <source>
        <dbReference type="ARBA" id="ARBA00004240"/>
    </source>
</evidence>
<dbReference type="GO" id="GO:0005783">
    <property type="term" value="C:endoplasmic reticulum"/>
    <property type="evidence" value="ECO:0007669"/>
    <property type="project" value="UniProtKB-SubCell"/>
</dbReference>
<dbReference type="InterPro" id="IPR033986">
    <property type="entry name" value="Clusterin_CS"/>
</dbReference>
<evidence type="ECO:0000256" key="13">
    <source>
        <dbReference type="ARBA" id="ARBA00022843"/>
    </source>
</evidence>
<dbReference type="GO" id="GO:0005634">
    <property type="term" value="C:nucleus"/>
    <property type="evidence" value="ECO:0007669"/>
    <property type="project" value="UniProtKB-SubCell"/>
</dbReference>
<dbReference type="SMART" id="SM00030">
    <property type="entry name" value="CLb"/>
    <property type="match status" value="1"/>
</dbReference>
<dbReference type="GO" id="GO:0005615">
    <property type="term" value="C:extracellular space"/>
    <property type="evidence" value="ECO:0007669"/>
    <property type="project" value="TreeGrafter"/>
</dbReference>
<evidence type="ECO:0000256" key="11">
    <source>
        <dbReference type="ARBA" id="ARBA00022729"/>
    </source>
</evidence>
<evidence type="ECO:0000256" key="14">
    <source>
        <dbReference type="ARBA" id="ARBA00023128"/>
    </source>
</evidence>
<evidence type="ECO:0000256" key="18">
    <source>
        <dbReference type="ARBA" id="ARBA00023186"/>
    </source>
</evidence>
<evidence type="ECO:0000259" key="25">
    <source>
        <dbReference type="SMART" id="SM00035"/>
    </source>
</evidence>
<gene>
    <name evidence="26" type="ORF">GDO54_009906</name>
</gene>
<keyword evidence="14" id="KW-0496">Mitochondrion</keyword>